<evidence type="ECO:0000313" key="1">
    <source>
        <dbReference type="EMBL" id="CAG8545889.1"/>
    </source>
</evidence>
<comment type="caution">
    <text evidence="1">The sequence shown here is derived from an EMBL/GenBank/DDBJ whole genome shotgun (WGS) entry which is preliminary data.</text>
</comment>
<dbReference type="InterPro" id="IPR036869">
    <property type="entry name" value="J_dom_sf"/>
</dbReference>
<name>A0A9N9AXN2_9GLOM</name>
<gene>
    <name evidence="1" type="ORF">PBRASI_LOCUS4832</name>
</gene>
<organism evidence="1 2">
    <name type="scientific">Paraglomus brasilianum</name>
    <dbReference type="NCBI Taxonomy" id="144538"/>
    <lineage>
        <taxon>Eukaryota</taxon>
        <taxon>Fungi</taxon>
        <taxon>Fungi incertae sedis</taxon>
        <taxon>Mucoromycota</taxon>
        <taxon>Glomeromycotina</taxon>
        <taxon>Glomeromycetes</taxon>
        <taxon>Paraglomerales</taxon>
        <taxon>Paraglomeraceae</taxon>
        <taxon>Paraglomus</taxon>
    </lineage>
</organism>
<proteinExistence type="predicted"/>
<dbReference type="SUPFAM" id="SSF46565">
    <property type="entry name" value="Chaperone J-domain"/>
    <property type="match status" value="1"/>
</dbReference>
<evidence type="ECO:0000313" key="2">
    <source>
        <dbReference type="Proteomes" id="UP000789739"/>
    </source>
</evidence>
<dbReference type="Gene3D" id="1.10.287.110">
    <property type="entry name" value="DnaJ domain"/>
    <property type="match status" value="1"/>
</dbReference>
<keyword evidence="2" id="KW-1185">Reference proteome</keyword>
<dbReference type="EMBL" id="CAJVPI010000524">
    <property type="protein sequence ID" value="CAG8545889.1"/>
    <property type="molecule type" value="Genomic_DNA"/>
</dbReference>
<accession>A0A9N9AXN2</accession>
<protein>
    <submittedName>
        <fullName evidence="1">11389_t:CDS:1</fullName>
    </submittedName>
</protein>
<dbReference type="OrthoDB" id="10306801at2759"/>
<dbReference type="Proteomes" id="UP000789739">
    <property type="component" value="Unassembled WGS sequence"/>
</dbReference>
<reference evidence="1" key="1">
    <citation type="submission" date="2021-06" db="EMBL/GenBank/DDBJ databases">
        <authorList>
            <person name="Kallberg Y."/>
            <person name="Tangrot J."/>
            <person name="Rosling A."/>
        </authorList>
    </citation>
    <scope>NUCLEOTIDE SEQUENCE</scope>
    <source>
        <strain evidence="1">BR232B</strain>
    </source>
</reference>
<sequence length="112" mass="13647">MNGSKLTREEYCSKYLEVAYQNCLSMLNRNDLAEINSFYQIQTLNYYEGKIENIEELREKITEAYNTLKDPRKRKEYEFEIFGIFCREYPEDEVADKKFKERAIWLLEEDEK</sequence>
<dbReference type="AlphaFoldDB" id="A0A9N9AXN2"/>